<accession>A0A1I4ZYW0</accession>
<dbReference type="STRING" id="1367852.SAMN05216516_11063"/>
<dbReference type="GO" id="GO:0000287">
    <property type="term" value="F:magnesium ion binding"/>
    <property type="evidence" value="ECO:0007669"/>
    <property type="project" value="InterPro"/>
</dbReference>
<organism evidence="3 4">
    <name type="scientific">Izhakiella capsodis</name>
    <dbReference type="NCBI Taxonomy" id="1367852"/>
    <lineage>
        <taxon>Bacteria</taxon>
        <taxon>Pseudomonadati</taxon>
        <taxon>Pseudomonadota</taxon>
        <taxon>Gammaproteobacteria</taxon>
        <taxon>Enterobacterales</taxon>
        <taxon>Erwiniaceae</taxon>
        <taxon>Izhakiella</taxon>
    </lineage>
</organism>
<proteinExistence type="predicted"/>
<dbReference type="RefSeq" id="WP_092878941.1">
    <property type="nucleotide sequence ID" value="NZ_FOVC01000010.1"/>
</dbReference>
<dbReference type="Proteomes" id="UP000242222">
    <property type="component" value="Unassembled WGS sequence"/>
</dbReference>
<reference evidence="4" key="1">
    <citation type="submission" date="2016-10" db="EMBL/GenBank/DDBJ databases">
        <authorList>
            <person name="Varghese N."/>
            <person name="Submissions S."/>
        </authorList>
    </citation>
    <scope>NUCLEOTIDE SEQUENCE [LARGE SCALE GENOMIC DNA]</scope>
    <source>
        <strain evidence="4">N6PO6</strain>
    </source>
</reference>
<dbReference type="GO" id="GO:0008897">
    <property type="term" value="F:holo-[acyl-carrier-protein] synthase activity"/>
    <property type="evidence" value="ECO:0007669"/>
    <property type="project" value="InterPro"/>
</dbReference>
<protein>
    <submittedName>
        <fullName evidence="3">Phosphopantetheinyl transferase</fullName>
    </submittedName>
</protein>
<dbReference type="InterPro" id="IPR008278">
    <property type="entry name" value="4-PPantetheinyl_Trfase_dom"/>
</dbReference>
<evidence type="ECO:0000256" key="1">
    <source>
        <dbReference type="ARBA" id="ARBA00022679"/>
    </source>
</evidence>
<dbReference type="Gene3D" id="3.90.470.20">
    <property type="entry name" value="4'-phosphopantetheinyl transferase domain"/>
    <property type="match status" value="1"/>
</dbReference>
<evidence type="ECO:0000313" key="3">
    <source>
        <dbReference type="EMBL" id="SFN55371.1"/>
    </source>
</evidence>
<keyword evidence="4" id="KW-1185">Reference proteome</keyword>
<gene>
    <name evidence="3" type="ORF">SAMN05216516_11063</name>
</gene>
<dbReference type="OrthoDB" id="7061431at2"/>
<evidence type="ECO:0000259" key="2">
    <source>
        <dbReference type="Pfam" id="PF01648"/>
    </source>
</evidence>
<keyword evidence="1 3" id="KW-0808">Transferase</keyword>
<dbReference type="InterPro" id="IPR037143">
    <property type="entry name" value="4-PPantetheinyl_Trfase_dom_sf"/>
</dbReference>
<name>A0A1I4ZYW0_9GAMM</name>
<dbReference type="Pfam" id="PF01648">
    <property type="entry name" value="ACPS"/>
    <property type="match status" value="1"/>
</dbReference>
<dbReference type="SUPFAM" id="SSF56214">
    <property type="entry name" value="4'-phosphopantetheinyl transferase"/>
    <property type="match status" value="1"/>
</dbReference>
<sequence length="246" mass="27365">MASHFARCTFSPGKTPTHRLSAGLIAHTDRFSVRRRERFLAVRALLAELMQHIYGFSTLPDLITTSSGRPCFADPRLPDFSLACAGNIAGVLLADEQCRAGLDMEIIRAHSRQAKEHLEQVLSSAEQAWINAQHDKIEAATQIWTLRQSVLKLTGEGANGISSLSLHPASGRLRSVTLPNIQAICDVEPLMVWSCALSPDCDRLHLWEFSQHSGWNALRDICIHQRNMGPRTLRLTSLPSQRTLQL</sequence>
<evidence type="ECO:0000313" key="4">
    <source>
        <dbReference type="Proteomes" id="UP000242222"/>
    </source>
</evidence>
<feature type="domain" description="4'-phosphopantetheinyl transferase" evidence="2">
    <location>
        <begin position="101"/>
        <end position="164"/>
    </location>
</feature>
<dbReference type="EMBL" id="FOVC01000010">
    <property type="protein sequence ID" value="SFN55371.1"/>
    <property type="molecule type" value="Genomic_DNA"/>
</dbReference>
<dbReference type="AlphaFoldDB" id="A0A1I4ZYW0"/>